<dbReference type="GO" id="GO:0005524">
    <property type="term" value="F:ATP binding"/>
    <property type="evidence" value="ECO:0007669"/>
    <property type="project" value="UniProtKB-KW"/>
</dbReference>
<proteinExistence type="predicted"/>
<feature type="non-terminal residue" evidence="6">
    <location>
        <position position="1"/>
    </location>
</feature>
<evidence type="ECO:0000256" key="3">
    <source>
        <dbReference type="ARBA" id="ARBA00022989"/>
    </source>
</evidence>
<dbReference type="AlphaFoldDB" id="A0A6B1FTI1"/>
<reference evidence="6" key="1">
    <citation type="submission" date="2019-09" db="EMBL/GenBank/DDBJ databases">
        <title>Characterisation of the sponge microbiome using genome-centric metagenomics.</title>
        <authorList>
            <person name="Engelberts J.P."/>
            <person name="Robbins S.J."/>
            <person name="De Goeij J.M."/>
            <person name="Aranda M."/>
            <person name="Bell S.C."/>
            <person name="Webster N.S."/>
        </authorList>
    </citation>
    <scope>NUCLEOTIDE SEQUENCE</scope>
    <source>
        <strain evidence="6">SB0675_bin_29</strain>
    </source>
</reference>
<dbReference type="Gene3D" id="1.20.1560.10">
    <property type="entry name" value="ABC transporter type 1, transmembrane domain"/>
    <property type="match status" value="1"/>
</dbReference>
<dbReference type="InterPro" id="IPR011527">
    <property type="entry name" value="ABC1_TM_dom"/>
</dbReference>
<keyword evidence="6" id="KW-0547">Nucleotide-binding</keyword>
<evidence type="ECO:0000256" key="2">
    <source>
        <dbReference type="ARBA" id="ARBA00022692"/>
    </source>
</evidence>
<dbReference type="GO" id="GO:0140359">
    <property type="term" value="F:ABC-type transporter activity"/>
    <property type="evidence" value="ECO:0007669"/>
    <property type="project" value="InterPro"/>
</dbReference>
<organism evidence="6">
    <name type="scientific">Caldilineaceae bacterium SB0675_bin_29</name>
    <dbReference type="NCBI Taxonomy" id="2605266"/>
    <lineage>
        <taxon>Bacteria</taxon>
        <taxon>Bacillati</taxon>
        <taxon>Chloroflexota</taxon>
        <taxon>Caldilineae</taxon>
        <taxon>Caldilineales</taxon>
        <taxon>Caldilineaceae</taxon>
    </lineage>
</organism>
<gene>
    <name evidence="6" type="ORF">F4148_03940</name>
</gene>
<keyword evidence="6" id="KW-0067">ATP-binding</keyword>
<feature type="domain" description="ABC transmembrane type-1" evidence="5">
    <location>
        <begin position="1"/>
        <end position="116"/>
    </location>
</feature>
<evidence type="ECO:0000259" key="5">
    <source>
        <dbReference type="PROSITE" id="PS50929"/>
    </source>
</evidence>
<dbReference type="EMBL" id="VYDA01000147">
    <property type="protein sequence ID" value="MYH60932.1"/>
    <property type="molecule type" value="Genomic_DNA"/>
</dbReference>
<evidence type="ECO:0000256" key="1">
    <source>
        <dbReference type="ARBA" id="ARBA00004651"/>
    </source>
</evidence>
<protein>
    <submittedName>
        <fullName evidence="6">ABC transporter ATP-binding protein</fullName>
    </submittedName>
</protein>
<dbReference type="SUPFAM" id="SSF90123">
    <property type="entry name" value="ABC transporter transmembrane region"/>
    <property type="match status" value="1"/>
</dbReference>
<sequence length="116" mass="12876">ALALIGTGIALIQHYLFKLLIDTAKPTADVRLIGLLLAGMMTVPVLSAGLNAANHYLRVYIGEGVAQRLRQQLFGHLFHVRLAELEQFTSGEHVHRLTRSCSRIGEVYFSEHLLLT</sequence>
<accession>A0A6B1FTI1</accession>
<name>A0A6B1FTI1_9CHLR</name>
<evidence type="ECO:0000313" key="6">
    <source>
        <dbReference type="EMBL" id="MYH60932.1"/>
    </source>
</evidence>
<comment type="subcellular location">
    <subcellularLocation>
        <location evidence="1">Cell membrane</location>
        <topology evidence="1">Multi-pass membrane protein</topology>
    </subcellularLocation>
</comment>
<keyword evidence="4" id="KW-0472">Membrane</keyword>
<dbReference type="PROSITE" id="PS50929">
    <property type="entry name" value="ABC_TM1F"/>
    <property type="match status" value="1"/>
</dbReference>
<comment type="caution">
    <text evidence="6">The sequence shown here is derived from an EMBL/GenBank/DDBJ whole genome shotgun (WGS) entry which is preliminary data.</text>
</comment>
<dbReference type="GO" id="GO:0005886">
    <property type="term" value="C:plasma membrane"/>
    <property type="evidence" value="ECO:0007669"/>
    <property type="project" value="UniProtKB-SubCell"/>
</dbReference>
<keyword evidence="3" id="KW-1133">Transmembrane helix</keyword>
<dbReference type="InterPro" id="IPR036640">
    <property type="entry name" value="ABC1_TM_sf"/>
</dbReference>
<keyword evidence="2" id="KW-0812">Transmembrane</keyword>
<dbReference type="Pfam" id="PF00664">
    <property type="entry name" value="ABC_membrane"/>
    <property type="match status" value="1"/>
</dbReference>
<evidence type="ECO:0000256" key="4">
    <source>
        <dbReference type="ARBA" id="ARBA00023136"/>
    </source>
</evidence>